<evidence type="ECO:0000313" key="9">
    <source>
        <dbReference type="Proteomes" id="UP000045842"/>
    </source>
</evidence>
<evidence type="ECO:0000256" key="1">
    <source>
        <dbReference type="SAM" id="MobiDB-lite"/>
    </source>
</evidence>
<dbReference type="EMBL" id="CNFT01000398">
    <property type="protein sequence ID" value="CKR64371.1"/>
    <property type="molecule type" value="Genomic_DNA"/>
</dbReference>
<evidence type="ECO:0000313" key="13">
    <source>
        <dbReference type="Proteomes" id="UP000050164"/>
    </source>
</evidence>
<evidence type="ECO:0000313" key="5">
    <source>
        <dbReference type="EMBL" id="CKS41649.1"/>
    </source>
</evidence>
<feature type="region of interest" description="Disordered" evidence="1">
    <location>
        <begin position="1"/>
        <end position="32"/>
    </location>
</feature>
<evidence type="ECO:0000313" key="4">
    <source>
        <dbReference type="EMBL" id="CKS12011.1"/>
    </source>
</evidence>
<dbReference type="EMBL" id="CSAD01000035">
    <property type="protein sequence ID" value="COU83423.1"/>
    <property type="molecule type" value="Genomic_DNA"/>
</dbReference>
<evidence type="ECO:0000313" key="6">
    <source>
        <dbReference type="EMBL" id="CNV18304.1"/>
    </source>
</evidence>
<evidence type="ECO:0000313" key="3">
    <source>
        <dbReference type="EMBL" id="CKR64371.1"/>
    </source>
</evidence>
<accession>A0A655A909</accession>
<dbReference type="EMBL" id="CNFU01000575">
    <property type="protein sequence ID" value="CKS12011.1"/>
    <property type="molecule type" value="Genomic_DNA"/>
</dbReference>
<dbReference type="Proteomes" id="UP000050164">
    <property type="component" value="Unassembled WGS sequence"/>
</dbReference>
<evidence type="ECO:0000313" key="2">
    <source>
        <dbReference type="EMBL" id="CFE40275.1"/>
    </source>
</evidence>
<dbReference type="Proteomes" id="UP000039217">
    <property type="component" value="Unassembled WGS sequence"/>
</dbReference>
<evidence type="ECO:0000313" key="7">
    <source>
        <dbReference type="EMBL" id="COU83423.1"/>
    </source>
</evidence>
<dbReference type="Proteomes" id="UP000049023">
    <property type="component" value="Unassembled WGS sequence"/>
</dbReference>
<dbReference type="Proteomes" id="UP000048289">
    <property type="component" value="Unassembled WGS sequence"/>
</dbReference>
<dbReference type="Proteomes" id="UP000048948">
    <property type="component" value="Unassembled WGS sequence"/>
</dbReference>
<gene>
    <name evidence="6" type="ORF">ERS007661_01781</name>
    <name evidence="7" type="ORF">ERS007679_00463</name>
    <name evidence="2" type="ORF">ERS007681_02449</name>
    <name evidence="5" type="ORF">ERS027646_01817</name>
    <name evidence="3" type="ORF">ERS027659_01909</name>
    <name evidence="4" type="ORF">ERS027661_02617</name>
</gene>
<dbReference type="AlphaFoldDB" id="A0A655A909"/>
<evidence type="ECO:0000313" key="8">
    <source>
        <dbReference type="Proteomes" id="UP000039217"/>
    </source>
</evidence>
<sequence>MPNRSFVVSRDNAASAVQHSSRGSDLEGAHWPAPPVSVPVAEPVSAAMPATFAYSPGLIVRKWSHNHTESNPYSSAVCETTTISR</sequence>
<dbReference type="Proteomes" id="UP000045842">
    <property type="component" value="Unassembled WGS sequence"/>
</dbReference>
<dbReference type="EMBL" id="CFOE01000323">
    <property type="protein sequence ID" value="CFE40275.1"/>
    <property type="molecule type" value="Genomic_DNA"/>
</dbReference>
<dbReference type="EMBL" id="CQQC01000537">
    <property type="protein sequence ID" value="CNV18304.1"/>
    <property type="molecule type" value="Genomic_DNA"/>
</dbReference>
<evidence type="ECO:0000313" key="12">
    <source>
        <dbReference type="Proteomes" id="UP000049023"/>
    </source>
</evidence>
<organism evidence="4 12">
    <name type="scientific">Mycobacterium tuberculosis</name>
    <dbReference type="NCBI Taxonomy" id="1773"/>
    <lineage>
        <taxon>Bacteria</taxon>
        <taxon>Bacillati</taxon>
        <taxon>Actinomycetota</taxon>
        <taxon>Actinomycetes</taxon>
        <taxon>Mycobacteriales</taxon>
        <taxon>Mycobacteriaceae</taxon>
        <taxon>Mycobacterium</taxon>
        <taxon>Mycobacterium tuberculosis complex</taxon>
    </lineage>
</organism>
<evidence type="ECO:0000313" key="11">
    <source>
        <dbReference type="Proteomes" id="UP000048948"/>
    </source>
</evidence>
<evidence type="ECO:0000313" key="10">
    <source>
        <dbReference type="Proteomes" id="UP000048289"/>
    </source>
</evidence>
<protein>
    <submittedName>
        <fullName evidence="4">Uncharacterized protein</fullName>
    </submittedName>
</protein>
<proteinExistence type="predicted"/>
<name>A0A655A909_MYCTX</name>
<reference evidence="8 9" key="1">
    <citation type="submission" date="2015-03" db="EMBL/GenBank/DDBJ databases">
        <authorList>
            <consortium name="Pathogen Informatics"/>
        </authorList>
    </citation>
    <scope>NUCLEOTIDE SEQUENCE [LARGE SCALE GENOMIC DNA]</scope>
    <source>
        <strain evidence="5 11">Bir 172</strain>
        <strain evidence="3 13">Bir 185</strain>
        <strain evidence="4 12">Bir 187</strain>
        <strain evidence="6 8">D00501624</strain>
        <strain evidence="7 9">G09801536</strain>
        <strain evidence="2 10">G09901357</strain>
    </source>
</reference>
<dbReference type="EMBL" id="CNGE01000293">
    <property type="protein sequence ID" value="CKS41649.1"/>
    <property type="molecule type" value="Genomic_DNA"/>
</dbReference>